<evidence type="ECO:0000313" key="3">
    <source>
        <dbReference type="Proteomes" id="UP001321450"/>
    </source>
</evidence>
<keyword evidence="3" id="KW-1185">Reference proteome</keyword>
<dbReference type="Gene3D" id="3.10.450.360">
    <property type="match status" value="1"/>
</dbReference>
<name>A0AAU9C811_9GAMM</name>
<dbReference type="AlphaFoldDB" id="A0AAU9C811"/>
<evidence type="ECO:0000259" key="1">
    <source>
        <dbReference type="Pfam" id="PF11396"/>
    </source>
</evidence>
<gene>
    <name evidence="2" type="ORF">MIN45_P1776</name>
</gene>
<feature type="domain" description="Putative beta-lactamase-inhibitor-like PepSY-like" evidence="1">
    <location>
        <begin position="20"/>
        <end position="56"/>
    </location>
</feature>
<evidence type="ECO:0000313" key="2">
    <source>
        <dbReference type="EMBL" id="BCX89404.1"/>
    </source>
</evidence>
<dbReference type="Pfam" id="PF11396">
    <property type="entry name" value="PepSY_like"/>
    <property type="match status" value="2"/>
</dbReference>
<reference evidence="3" key="1">
    <citation type="journal article" date="2024" name="Int. J. Syst. Evol. Microbiol.">
        <title>Methylomarinovum tepidoasis sp. nov., a moderately thermophilic methanotroph of the family Methylothermaceae isolated from a deep-sea hydrothermal field.</title>
        <authorList>
            <person name="Hirayama H."/>
            <person name="Takaki Y."/>
            <person name="Abe M."/>
            <person name="Miyazaki M."/>
            <person name="Uematsu K."/>
            <person name="Matsui Y."/>
            <person name="Takai K."/>
        </authorList>
    </citation>
    <scope>NUCLEOTIDE SEQUENCE [LARGE SCALE GENOMIC DNA]</scope>
    <source>
        <strain evidence="3">IN45</strain>
    </source>
</reference>
<sequence>MNGKWLITAALLGGLGLDVQAGEIPLEQVPEAVRQAFQKTHPAARDVEVEYEADEYGKPLYEFEFRRNSHKEKAFYHTDGSFFGYERKLSPGLLPPAVKTQVKERFPDGEIEEAEAVVNAQGEPLAYEVEVETPAGEWKLYFNADASFISQRQD</sequence>
<organism evidence="2 3">
    <name type="scientific">Methylomarinovum tepidoasis</name>
    <dbReference type="NCBI Taxonomy" id="2840183"/>
    <lineage>
        <taxon>Bacteria</taxon>
        <taxon>Pseudomonadati</taxon>
        <taxon>Pseudomonadota</taxon>
        <taxon>Gammaproteobacteria</taxon>
        <taxon>Methylococcales</taxon>
        <taxon>Methylothermaceae</taxon>
        <taxon>Methylomarinovum</taxon>
    </lineage>
</organism>
<dbReference type="SUPFAM" id="SSF160574">
    <property type="entry name" value="BT0923-like"/>
    <property type="match status" value="1"/>
</dbReference>
<dbReference type="KEGG" id="meiy:MIN45_P1776"/>
<dbReference type="InterPro" id="IPR021533">
    <property type="entry name" value="PepSY-like"/>
</dbReference>
<protein>
    <recommendedName>
        <fullName evidence="1">Putative beta-lactamase-inhibitor-like PepSY-like domain-containing protein</fullName>
    </recommendedName>
</protein>
<dbReference type="RefSeq" id="WP_286291726.1">
    <property type="nucleotide sequence ID" value="NZ_AP024718.1"/>
</dbReference>
<accession>A0AAU9C811</accession>
<feature type="domain" description="Putative beta-lactamase-inhibitor-like PepSY-like" evidence="1">
    <location>
        <begin position="86"/>
        <end position="149"/>
    </location>
</feature>
<proteinExistence type="predicted"/>
<dbReference type="Proteomes" id="UP001321450">
    <property type="component" value="Chromosome"/>
</dbReference>
<dbReference type="EMBL" id="AP024718">
    <property type="protein sequence ID" value="BCX89404.1"/>
    <property type="molecule type" value="Genomic_DNA"/>
</dbReference>